<evidence type="ECO:0000313" key="2">
    <source>
        <dbReference type="Proteomes" id="UP000595897"/>
    </source>
</evidence>
<proteinExistence type="predicted"/>
<name>A0A7R7IEL5_9FIRM</name>
<keyword evidence="2" id="KW-1185">Reference proteome</keyword>
<dbReference type="AlphaFoldDB" id="A0A7R7IEL5"/>
<evidence type="ECO:0000313" key="1">
    <source>
        <dbReference type="EMBL" id="BCN32767.1"/>
    </source>
</evidence>
<sequence>MGFIFAVDKKIWELKFDDKLVLIYIRLRRKCKIYMWIKMKSIRINTNVETK</sequence>
<gene>
    <name evidence="1" type="ORF">bsdtb5_40620</name>
</gene>
<dbReference type="EMBL" id="AP024169">
    <property type="protein sequence ID" value="BCN32767.1"/>
    <property type="molecule type" value="Genomic_DNA"/>
</dbReference>
<dbReference type="Proteomes" id="UP000595897">
    <property type="component" value="Chromosome"/>
</dbReference>
<dbReference type="KEGG" id="ahb:bsdtb5_40620"/>
<protein>
    <submittedName>
        <fullName evidence="1">Uncharacterized protein</fullName>
    </submittedName>
</protein>
<reference evidence="1 2" key="1">
    <citation type="submission" date="2020-11" db="EMBL/GenBank/DDBJ databases">
        <title>Draft genome sequencing of a Lachnospiraceae strain isolated from anoxic soil subjected to BSD treatment.</title>
        <authorList>
            <person name="Uek A."/>
            <person name="Tonouchi A."/>
        </authorList>
    </citation>
    <scope>NUCLEOTIDE SEQUENCE [LARGE SCALE GENOMIC DNA]</scope>
    <source>
        <strain evidence="1 2">TB5</strain>
    </source>
</reference>
<organism evidence="1 2">
    <name type="scientific">Anaeromicropila herbilytica</name>
    <dbReference type="NCBI Taxonomy" id="2785025"/>
    <lineage>
        <taxon>Bacteria</taxon>
        <taxon>Bacillati</taxon>
        <taxon>Bacillota</taxon>
        <taxon>Clostridia</taxon>
        <taxon>Lachnospirales</taxon>
        <taxon>Lachnospiraceae</taxon>
        <taxon>Anaeromicropila</taxon>
    </lineage>
</organism>
<accession>A0A7R7IEL5</accession>